<dbReference type="STRING" id="1664694.A0A0N0NJJ3"/>
<dbReference type="Pfam" id="PF13419">
    <property type="entry name" value="HAD_2"/>
    <property type="match status" value="1"/>
</dbReference>
<evidence type="ECO:0000313" key="3">
    <source>
        <dbReference type="Proteomes" id="UP000038010"/>
    </source>
</evidence>
<dbReference type="InterPro" id="IPR050155">
    <property type="entry name" value="HAD-like_hydrolase_sf"/>
</dbReference>
<dbReference type="InterPro" id="IPR023198">
    <property type="entry name" value="PGP-like_dom2"/>
</dbReference>
<sequence length="332" mass="35961">MLAPAFTHILKPSNTMLDIVKEPHNKDAAALQSQSSTQSSSTQSSGNQLSSTQPSDTQSSTTTAPVRHPSHPSPPQIDNPSHQPNTKKWILLDLDNTLIDTEHLAFEAAIPVANRILLSKGIIETYSVEKLVSQWFGQTFKAMITKLGEKHNFEITAEDRKLWAAWEEEAIIAAVAREGQPCKGAIAVIEKVLADGVYNLAIVSSSSLKRMLGCLDGVNMRQYFKDEHIFSANTSLPVPTPKPASDVYEFALKKLGITAEEAVAVEDSRGGLLAASGAGIDTIGYLGCINMPAQQAQLAADFEAEGAAGVMWRWDQFFDILAKVEAKVENGE</sequence>
<dbReference type="Proteomes" id="UP000038010">
    <property type="component" value="Unassembled WGS sequence"/>
</dbReference>
<organism evidence="2 3">
    <name type="scientific">Cyphellophora attinorum</name>
    <dbReference type="NCBI Taxonomy" id="1664694"/>
    <lineage>
        <taxon>Eukaryota</taxon>
        <taxon>Fungi</taxon>
        <taxon>Dikarya</taxon>
        <taxon>Ascomycota</taxon>
        <taxon>Pezizomycotina</taxon>
        <taxon>Eurotiomycetes</taxon>
        <taxon>Chaetothyriomycetidae</taxon>
        <taxon>Chaetothyriales</taxon>
        <taxon>Cyphellophoraceae</taxon>
        <taxon>Cyphellophora</taxon>
    </lineage>
</organism>
<evidence type="ECO:0008006" key="4">
    <source>
        <dbReference type="Google" id="ProtNLM"/>
    </source>
</evidence>
<dbReference type="SFLD" id="SFLDS00003">
    <property type="entry name" value="Haloacid_Dehalogenase"/>
    <property type="match status" value="1"/>
</dbReference>
<dbReference type="InterPro" id="IPR023214">
    <property type="entry name" value="HAD_sf"/>
</dbReference>
<dbReference type="Gene3D" id="3.40.50.1000">
    <property type="entry name" value="HAD superfamily/HAD-like"/>
    <property type="match status" value="1"/>
</dbReference>
<dbReference type="GO" id="GO:0005829">
    <property type="term" value="C:cytosol"/>
    <property type="evidence" value="ECO:0007669"/>
    <property type="project" value="TreeGrafter"/>
</dbReference>
<dbReference type="GO" id="GO:0006281">
    <property type="term" value="P:DNA repair"/>
    <property type="evidence" value="ECO:0007669"/>
    <property type="project" value="TreeGrafter"/>
</dbReference>
<reference evidence="2 3" key="1">
    <citation type="submission" date="2015-06" db="EMBL/GenBank/DDBJ databases">
        <title>Draft genome of the ant-associated black yeast Phialophora attae CBS 131958.</title>
        <authorList>
            <person name="Moreno L.F."/>
            <person name="Stielow B.J."/>
            <person name="de Hoog S."/>
            <person name="Vicente V.A."/>
            <person name="Weiss V.A."/>
            <person name="de Vries M."/>
            <person name="Cruz L.M."/>
            <person name="Souza E.M."/>
        </authorList>
    </citation>
    <scope>NUCLEOTIDE SEQUENCE [LARGE SCALE GENOMIC DNA]</scope>
    <source>
        <strain evidence="2 3">CBS 131958</strain>
    </source>
</reference>
<dbReference type="OrthoDB" id="2107174at2759"/>
<gene>
    <name evidence="2" type="ORF">AB675_6047</name>
</gene>
<dbReference type="SUPFAM" id="SSF56784">
    <property type="entry name" value="HAD-like"/>
    <property type="match status" value="1"/>
</dbReference>
<dbReference type="RefSeq" id="XP_017996931.1">
    <property type="nucleotide sequence ID" value="XM_018146310.1"/>
</dbReference>
<dbReference type="InterPro" id="IPR041492">
    <property type="entry name" value="HAD_2"/>
</dbReference>
<dbReference type="PANTHER" id="PTHR43434">
    <property type="entry name" value="PHOSPHOGLYCOLATE PHOSPHATASE"/>
    <property type="match status" value="1"/>
</dbReference>
<dbReference type="InterPro" id="IPR006439">
    <property type="entry name" value="HAD-SF_hydro_IA"/>
</dbReference>
<dbReference type="VEuPathDB" id="FungiDB:AB675_6047"/>
<dbReference type="Gene3D" id="1.10.150.240">
    <property type="entry name" value="Putative phosphatase, domain 2"/>
    <property type="match status" value="1"/>
</dbReference>
<dbReference type="EMBL" id="LFJN01000027">
    <property type="protein sequence ID" value="KPI36968.1"/>
    <property type="molecule type" value="Genomic_DNA"/>
</dbReference>
<evidence type="ECO:0000256" key="1">
    <source>
        <dbReference type="SAM" id="MobiDB-lite"/>
    </source>
</evidence>
<evidence type="ECO:0000313" key="2">
    <source>
        <dbReference type="EMBL" id="KPI36968.1"/>
    </source>
</evidence>
<dbReference type="NCBIfam" id="TIGR01509">
    <property type="entry name" value="HAD-SF-IA-v3"/>
    <property type="match status" value="1"/>
</dbReference>
<feature type="region of interest" description="Disordered" evidence="1">
    <location>
        <begin position="22"/>
        <end position="84"/>
    </location>
</feature>
<proteinExistence type="predicted"/>
<feature type="compositionally biased region" description="Low complexity" evidence="1">
    <location>
        <begin position="32"/>
        <end position="63"/>
    </location>
</feature>
<dbReference type="PANTHER" id="PTHR43434:SF1">
    <property type="entry name" value="PHOSPHOGLYCOLATE PHOSPHATASE"/>
    <property type="match status" value="1"/>
</dbReference>
<protein>
    <recommendedName>
        <fullName evidence="4">HAD-like protein</fullName>
    </recommendedName>
</protein>
<dbReference type="SFLD" id="SFLDG01129">
    <property type="entry name" value="C1.5:_HAD__Beta-PGM__Phosphata"/>
    <property type="match status" value="1"/>
</dbReference>
<accession>A0A0N0NJJ3</accession>
<dbReference type="InterPro" id="IPR036412">
    <property type="entry name" value="HAD-like_sf"/>
</dbReference>
<dbReference type="GO" id="GO:0008967">
    <property type="term" value="F:phosphoglycolate phosphatase activity"/>
    <property type="evidence" value="ECO:0007669"/>
    <property type="project" value="TreeGrafter"/>
</dbReference>
<keyword evidence="3" id="KW-1185">Reference proteome</keyword>
<name>A0A0N0NJJ3_9EURO</name>
<comment type="caution">
    <text evidence="2">The sequence shown here is derived from an EMBL/GenBank/DDBJ whole genome shotgun (WGS) entry which is preliminary data.</text>
</comment>
<dbReference type="AlphaFoldDB" id="A0A0N0NJJ3"/>
<dbReference type="GeneID" id="28738190"/>